<feature type="transmembrane region" description="Helical" evidence="12">
    <location>
        <begin position="410"/>
        <end position="435"/>
    </location>
</feature>
<evidence type="ECO:0000256" key="3">
    <source>
        <dbReference type="ARBA" id="ARBA00022448"/>
    </source>
</evidence>
<comment type="subcellular location">
    <subcellularLocation>
        <location evidence="1">Cell membrane</location>
        <topology evidence="1">Multi-pass membrane protein</topology>
    </subcellularLocation>
</comment>
<feature type="transmembrane region" description="Helical" evidence="12">
    <location>
        <begin position="124"/>
        <end position="148"/>
    </location>
</feature>
<feature type="transmembrane region" description="Helical" evidence="12">
    <location>
        <begin position="154"/>
        <end position="175"/>
    </location>
</feature>
<dbReference type="GO" id="GO:0005886">
    <property type="term" value="C:plasma membrane"/>
    <property type="evidence" value="ECO:0007669"/>
    <property type="project" value="UniProtKB-SubCell"/>
</dbReference>
<evidence type="ECO:0000256" key="2">
    <source>
        <dbReference type="ARBA" id="ARBA00006434"/>
    </source>
</evidence>
<evidence type="ECO:0000256" key="12">
    <source>
        <dbReference type="SAM" id="Phobius"/>
    </source>
</evidence>
<evidence type="ECO:0000313" key="13">
    <source>
        <dbReference type="EnsemblMetazoa" id="G23549.1:cds"/>
    </source>
</evidence>
<name>A0A8W8KEJ5_MAGGI</name>
<evidence type="ECO:0000256" key="10">
    <source>
        <dbReference type="ARBA" id="ARBA00023201"/>
    </source>
</evidence>
<evidence type="ECO:0000313" key="14">
    <source>
        <dbReference type="Proteomes" id="UP000005408"/>
    </source>
</evidence>
<evidence type="ECO:0000256" key="4">
    <source>
        <dbReference type="ARBA" id="ARBA00022475"/>
    </source>
</evidence>
<evidence type="ECO:0000256" key="6">
    <source>
        <dbReference type="ARBA" id="ARBA00022989"/>
    </source>
</evidence>
<reference evidence="13" key="1">
    <citation type="submission" date="2022-08" db="UniProtKB">
        <authorList>
            <consortium name="EnsemblMetazoa"/>
        </authorList>
    </citation>
    <scope>IDENTIFICATION</scope>
    <source>
        <strain evidence="13">05x7-T-G4-1.051#20</strain>
    </source>
</reference>
<keyword evidence="5 12" id="KW-0812">Transmembrane</keyword>
<dbReference type="Pfam" id="PF00474">
    <property type="entry name" value="SSF"/>
    <property type="match status" value="1"/>
</dbReference>
<keyword evidence="8" id="KW-0406">Ion transport</keyword>
<dbReference type="NCBIfam" id="TIGR00813">
    <property type="entry name" value="sss"/>
    <property type="match status" value="1"/>
</dbReference>
<evidence type="ECO:0000256" key="9">
    <source>
        <dbReference type="ARBA" id="ARBA00023136"/>
    </source>
</evidence>
<dbReference type="EnsemblMetazoa" id="G23549.1">
    <property type="protein sequence ID" value="G23549.1:cds"/>
    <property type="gene ID" value="G23549"/>
</dbReference>
<dbReference type="PANTHER" id="PTHR42985:SF40">
    <property type="entry name" value="LD47995P-RELATED"/>
    <property type="match status" value="1"/>
</dbReference>
<dbReference type="GO" id="GO:0015293">
    <property type="term" value="F:symporter activity"/>
    <property type="evidence" value="ECO:0007669"/>
    <property type="project" value="TreeGrafter"/>
</dbReference>
<dbReference type="PANTHER" id="PTHR42985">
    <property type="entry name" value="SODIUM-COUPLED MONOCARBOXYLATE TRANSPORTER"/>
    <property type="match status" value="1"/>
</dbReference>
<feature type="transmembrane region" description="Helical" evidence="12">
    <location>
        <begin position="336"/>
        <end position="361"/>
    </location>
</feature>
<keyword evidence="14" id="KW-1185">Reference proteome</keyword>
<sequence>MAEEKKFGIPDYVIFVLTLVISAGIGLFYAWRDKRRQSTENFLLGGRQMSIFPVTLSLMASFLSAVLVLGVPTEIYYHGTMYWVISFSNILTFPVAVHAFLPVFHRLEISSAYEYLEVRFSKTIRTMGCIVFQVQMLLYMAVVLYAPALALNQVMGFSMLLSILVIGLVCTFYTAIGGLKAVMWTDAFQMIIVFIGLLALVIKATVEVGGFNHVWETAKQAGKLQADNFNTSPFERHTFWTLVVGGFVTSMTIYGSNQAMIQRYLSMRSCRSAQAALYWNLPASLIFTTLLVYVGLVLFARYGTNDPVGCIIQRRDQMIPWLVMDVLGDYAGFPGLMVACIFSASLSTVSSGVNALALTFMTDVLRPLHHFFTKSTINERRATLYSKLIALIFGFLTIGMAFLSEKMGPLILQIALSIFGMVGGPLLSLFVMAMFIPCVNSWGAGAGLICSLVFTFWLAISAIVHRPSPLPPICRNDVTSALNSTSIANLFSTSSSVLQSSTMTESTLSLESGGTWNEIYNISYLWYSSIAVIVGVTVAIIVSLITGGTRRKPVDRRLLSPLYLYLSSFAVFQQFSERQDQLLEKREAVGNGVVSLRQTVDVNTNGNVL</sequence>
<keyword evidence="9 12" id="KW-0472">Membrane</keyword>
<feature type="transmembrane region" description="Helical" evidence="12">
    <location>
        <begin position="277"/>
        <end position="299"/>
    </location>
</feature>
<protein>
    <recommendedName>
        <fullName evidence="15">Sodium-dependent multivitamin transporter</fullName>
    </recommendedName>
</protein>
<evidence type="ECO:0008006" key="15">
    <source>
        <dbReference type="Google" id="ProtNLM"/>
    </source>
</evidence>
<dbReference type="AlphaFoldDB" id="A0A8W8KEJ5"/>
<evidence type="ECO:0000256" key="7">
    <source>
        <dbReference type="ARBA" id="ARBA00023053"/>
    </source>
</evidence>
<dbReference type="OMA" id="MAMFIPC"/>
<dbReference type="OrthoDB" id="6132759at2759"/>
<feature type="transmembrane region" description="Helical" evidence="12">
    <location>
        <begin position="238"/>
        <end position="256"/>
    </location>
</feature>
<feature type="transmembrane region" description="Helical" evidence="12">
    <location>
        <begin position="51"/>
        <end position="69"/>
    </location>
</feature>
<evidence type="ECO:0000256" key="11">
    <source>
        <dbReference type="RuleBase" id="RU362091"/>
    </source>
</evidence>
<proteinExistence type="inferred from homology"/>
<dbReference type="PROSITE" id="PS50283">
    <property type="entry name" value="NA_SOLUT_SYMP_3"/>
    <property type="match status" value="1"/>
</dbReference>
<keyword evidence="7" id="KW-0915">Sodium</keyword>
<accession>A0A8W8KEJ5</accession>
<dbReference type="Gene3D" id="1.20.1730.10">
    <property type="entry name" value="Sodium/glucose cotransporter"/>
    <property type="match status" value="1"/>
</dbReference>
<feature type="transmembrane region" description="Helical" evidence="12">
    <location>
        <begin position="524"/>
        <end position="546"/>
    </location>
</feature>
<feature type="transmembrane region" description="Helical" evidence="12">
    <location>
        <begin position="442"/>
        <end position="463"/>
    </location>
</feature>
<feature type="transmembrane region" description="Helical" evidence="12">
    <location>
        <begin position="81"/>
        <end position="104"/>
    </location>
</feature>
<keyword evidence="4" id="KW-1003">Cell membrane</keyword>
<evidence type="ECO:0000256" key="1">
    <source>
        <dbReference type="ARBA" id="ARBA00004651"/>
    </source>
</evidence>
<keyword evidence="3" id="KW-0813">Transport</keyword>
<feature type="transmembrane region" description="Helical" evidence="12">
    <location>
        <begin position="187"/>
        <end position="206"/>
    </location>
</feature>
<feature type="transmembrane region" description="Helical" evidence="12">
    <location>
        <begin position="382"/>
        <end position="404"/>
    </location>
</feature>
<dbReference type="InterPro" id="IPR051163">
    <property type="entry name" value="Sodium:Solute_Symporter_SSF"/>
</dbReference>
<keyword evidence="6 12" id="KW-1133">Transmembrane helix</keyword>
<keyword evidence="10" id="KW-0739">Sodium transport</keyword>
<evidence type="ECO:0000256" key="8">
    <source>
        <dbReference type="ARBA" id="ARBA00023065"/>
    </source>
</evidence>
<dbReference type="Proteomes" id="UP000005408">
    <property type="component" value="Unassembled WGS sequence"/>
</dbReference>
<dbReference type="GO" id="GO:0006814">
    <property type="term" value="P:sodium ion transport"/>
    <property type="evidence" value="ECO:0007669"/>
    <property type="project" value="UniProtKB-KW"/>
</dbReference>
<dbReference type="InterPro" id="IPR038377">
    <property type="entry name" value="Na/Glc_symporter_sf"/>
</dbReference>
<feature type="transmembrane region" description="Helical" evidence="12">
    <location>
        <begin position="12"/>
        <end position="31"/>
    </location>
</feature>
<dbReference type="InterPro" id="IPR001734">
    <property type="entry name" value="Na/solute_symporter"/>
</dbReference>
<evidence type="ECO:0000256" key="5">
    <source>
        <dbReference type="ARBA" id="ARBA00022692"/>
    </source>
</evidence>
<organism evidence="13 14">
    <name type="scientific">Magallana gigas</name>
    <name type="common">Pacific oyster</name>
    <name type="synonym">Crassostrea gigas</name>
    <dbReference type="NCBI Taxonomy" id="29159"/>
    <lineage>
        <taxon>Eukaryota</taxon>
        <taxon>Metazoa</taxon>
        <taxon>Spiralia</taxon>
        <taxon>Lophotrochozoa</taxon>
        <taxon>Mollusca</taxon>
        <taxon>Bivalvia</taxon>
        <taxon>Autobranchia</taxon>
        <taxon>Pteriomorphia</taxon>
        <taxon>Ostreida</taxon>
        <taxon>Ostreoidea</taxon>
        <taxon>Ostreidae</taxon>
        <taxon>Magallana</taxon>
    </lineage>
</organism>
<comment type="similarity">
    <text evidence="2 11">Belongs to the sodium:solute symporter (SSF) (TC 2.A.21) family.</text>
</comment>
<dbReference type="CDD" id="cd11492">
    <property type="entry name" value="SLC5sbd_NIS-SMVT"/>
    <property type="match status" value="1"/>
</dbReference>